<feature type="region of interest" description="Disordered" evidence="7">
    <location>
        <begin position="1"/>
        <end position="27"/>
    </location>
</feature>
<organism evidence="9 10">
    <name type="scientific">Bordetella genomosp. 11</name>
    <dbReference type="NCBI Taxonomy" id="1416808"/>
    <lineage>
        <taxon>Bacteria</taxon>
        <taxon>Pseudomonadati</taxon>
        <taxon>Pseudomonadota</taxon>
        <taxon>Betaproteobacteria</taxon>
        <taxon>Burkholderiales</taxon>
        <taxon>Alcaligenaceae</taxon>
        <taxon>Bordetella</taxon>
    </lineage>
</organism>
<dbReference type="OrthoDB" id="9769613at2"/>
<evidence type="ECO:0000256" key="3">
    <source>
        <dbReference type="ARBA" id="ARBA00013194"/>
    </source>
</evidence>
<protein>
    <recommendedName>
        <fullName evidence="3">peptidylprolyl isomerase</fullName>
        <ecNumber evidence="3">5.2.1.8</ecNumber>
    </recommendedName>
</protein>
<comment type="similarity">
    <text evidence="2">Belongs to the PpiC/parvulin rotamase family.</text>
</comment>
<keyword evidence="10" id="KW-1185">Reference proteome</keyword>
<evidence type="ECO:0000256" key="6">
    <source>
        <dbReference type="PROSITE-ProRule" id="PRU00278"/>
    </source>
</evidence>
<comment type="catalytic activity">
    <reaction evidence="1">
        <text>[protein]-peptidylproline (omega=180) = [protein]-peptidylproline (omega=0)</text>
        <dbReference type="Rhea" id="RHEA:16237"/>
        <dbReference type="Rhea" id="RHEA-COMP:10747"/>
        <dbReference type="Rhea" id="RHEA-COMP:10748"/>
        <dbReference type="ChEBI" id="CHEBI:83833"/>
        <dbReference type="ChEBI" id="CHEBI:83834"/>
        <dbReference type="EC" id="5.2.1.8"/>
    </reaction>
</comment>
<dbReference type="PROSITE" id="PS50198">
    <property type="entry name" value="PPIC_PPIASE_2"/>
    <property type="match status" value="1"/>
</dbReference>
<keyword evidence="4 6" id="KW-0697">Rotamase</keyword>
<dbReference type="EC" id="5.2.1.8" evidence="3"/>
<sequence length="273" mass="29357">MPEPAARATTQAPQEAAPTPPAGPVRVNGHLIEAGAIAEESASHGEARDPIAAAARALAIRELLRQRAAALGLIGGDGLLGDEALDAMLDRELTLPRSTPDDCRRYYDAHPARFRRNDIVYASHILLAVTDRAPLALLRRKAEETLAQAVAAPAAFGDLARERSNCPSAAVGGSLGQLLRGDSVPEFERALFDTRETGILPRLVNTRFGFHIVRIERRVDGEPIPFDTVQPDIARFLEARARHQATRQYIQILASQARVEGIALGGANGPLVQ</sequence>
<evidence type="ECO:0000256" key="4">
    <source>
        <dbReference type="ARBA" id="ARBA00023110"/>
    </source>
</evidence>
<dbReference type="InterPro" id="IPR000297">
    <property type="entry name" value="PPIase_PpiC"/>
</dbReference>
<dbReference type="PANTHER" id="PTHR47245">
    <property type="entry name" value="PEPTIDYLPROLYL ISOMERASE"/>
    <property type="match status" value="1"/>
</dbReference>
<gene>
    <name evidence="9" type="ORF">CAL28_07210</name>
</gene>
<comment type="caution">
    <text evidence="9">The sequence shown here is derived from an EMBL/GenBank/DDBJ whole genome shotgun (WGS) entry which is preliminary data.</text>
</comment>
<evidence type="ECO:0000256" key="1">
    <source>
        <dbReference type="ARBA" id="ARBA00000971"/>
    </source>
</evidence>
<dbReference type="PANTHER" id="PTHR47245:SF2">
    <property type="entry name" value="PEPTIDYL-PROLYL CIS-TRANS ISOMERASE HP_0175-RELATED"/>
    <property type="match status" value="1"/>
</dbReference>
<evidence type="ECO:0000259" key="8">
    <source>
        <dbReference type="PROSITE" id="PS50198"/>
    </source>
</evidence>
<evidence type="ECO:0000256" key="5">
    <source>
        <dbReference type="ARBA" id="ARBA00023235"/>
    </source>
</evidence>
<dbReference type="EMBL" id="NEVS01000002">
    <property type="protein sequence ID" value="OZI64521.1"/>
    <property type="molecule type" value="Genomic_DNA"/>
</dbReference>
<dbReference type="GO" id="GO:0003755">
    <property type="term" value="F:peptidyl-prolyl cis-trans isomerase activity"/>
    <property type="evidence" value="ECO:0007669"/>
    <property type="project" value="UniProtKB-KW"/>
</dbReference>
<dbReference type="AlphaFoldDB" id="A0A261USA8"/>
<evidence type="ECO:0000256" key="2">
    <source>
        <dbReference type="ARBA" id="ARBA00007656"/>
    </source>
</evidence>
<reference evidence="10" key="1">
    <citation type="submission" date="2017-05" db="EMBL/GenBank/DDBJ databases">
        <title>Complete and WGS of Bordetella genogroups.</title>
        <authorList>
            <person name="Spilker T."/>
            <person name="Lipuma J."/>
        </authorList>
    </citation>
    <scope>NUCLEOTIDE SEQUENCE [LARGE SCALE GENOMIC DNA]</scope>
    <source>
        <strain evidence="10">AU8856</strain>
    </source>
</reference>
<dbReference type="Gene3D" id="3.10.50.40">
    <property type="match status" value="1"/>
</dbReference>
<feature type="domain" description="PpiC" evidence="8">
    <location>
        <begin position="117"/>
        <end position="217"/>
    </location>
</feature>
<proteinExistence type="inferred from homology"/>
<dbReference type="Proteomes" id="UP000215767">
    <property type="component" value="Unassembled WGS sequence"/>
</dbReference>
<evidence type="ECO:0000256" key="7">
    <source>
        <dbReference type="SAM" id="MobiDB-lite"/>
    </source>
</evidence>
<evidence type="ECO:0000313" key="10">
    <source>
        <dbReference type="Proteomes" id="UP000215767"/>
    </source>
</evidence>
<dbReference type="InterPro" id="IPR046357">
    <property type="entry name" value="PPIase_dom_sf"/>
</dbReference>
<feature type="compositionally biased region" description="Low complexity" evidence="7">
    <location>
        <begin position="1"/>
        <end position="17"/>
    </location>
</feature>
<evidence type="ECO:0000313" key="9">
    <source>
        <dbReference type="EMBL" id="OZI64521.1"/>
    </source>
</evidence>
<keyword evidence="5 6" id="KW-0413">Isomerase</keyword>
<dbReference type="PROSITE" id="PS01096">
    <property type="entry name" value="PPIC_PPIASE_1"/>
    <property type="match status" value="1"/>
</dbReference>
<name>A0A261USA8_9BORD</name>
<dbReference type="Pfam" id="PF00639">
    <property type="entry name" value="Rotamase"/>
    <property type="match status" value="1"/>
</dbReference>
<dbReference type="InterPro" id="IPR050245">
    <property type="entry name" value="PrsA_foldase"/>
</dbReference>
<accession>A0A261USA8</accession>
<dbReference type="InterPro" id="IPR023058">
    <property type="entry name" value="PPIase_PpiC_CS"/>
</dbReference>
<dbReference type="SUPFAM" id="SSF54534">
    <property type="entry name" value="FKBP-like"/>
    <property type="match status" value="1"/>
</dbReference>